<dbReference type="PANTHER" id="PTHR23023">
    <property type="entry name" value="DIMETHYLANILINE MONOOXYGENASE"/>
    <property type="match status" value="1"/>
</dbReference>
<evidence type="ECO:0000313" key="11">
    <source>
        <dbReference type="EMBL" id="KAF2791442.1"/>
    </source>
</evidence>
<dbReference type="OrthoDB" id="2915840at2759"/>
<keyword evidence="12" id="KW-1185">Reference proteome</keyword>
<dbReference type="AlphaFoldDB" id="A0A6A6X550"/>
<accession>A0A6A6X550</accession>
<gene>
    <name evidence="11" type="ORF">K505DRAFT_351300</name>
</gene>
<dbReference type="Gene3D" id="3.50.50.60">
    <property type="entry name" value="FAD/NAD(P)-binding domain"/>
    <property type="match status" value="2"/>
</dbReference>
<proteinExistence type="inferred from homology"/>
<evidence type="ECO:0000256" key="7">
    <source>
        <dbReference type="ARBA" id="ARBA00022857"/>
    </source>
</evidence>
<dbReference type="EMBL" id="MU002019">
    <property type="protein sequence ID" value="KAF2791442.1"/>
    <property type="molecule type" value="Genomic_DNA"/>
</dbReference>
<keyword evidence="5" id="KW-0285">Flavoprotein</keyword>
<evidence type="ECO:0000256" key="2">
    <source>
        <dbReference type="ARBA" id="ARBA00004924"/>
    </source>
</evidence>
<evidence type="ECO:0000256" key="10">
    <source>
        <dbReference type="ARBA" id="ARBA00049248"/>
    </source>
</evidence>
<dbReference type="SUPFAM" id="SSF51905">
    <property type="entry name" value="FAD/NAD(P)-binding domain"/>
    <property type="match status" value="1"/>
</dbReference>
<evidence type="ECO:0000256" key="9">
    <source>
        <dbReference type="ARBA" id="ARBA00047598"/>
    </source>
</evidence>
<evidence type="ECO:0000256" key="8">
    <source>
        <dbReference type="ARBA" id="ARBA00023002"/>
    </source>
</evidence>
<comment type="similarity">
    <text evidence="3">Belongs to the lysine N(6)-hydroxylase/L-ornithine N(5)-oxygenase family.</text>
</comment>
<evidence type="ECO:0000256" key="6">
    <source>
        <dbReference type="ARBA" id="ARBA00022827"/>
    </source>
</evidence>
<evidence type="ECO:0000256" key="3">
    <source>
        <dbReference type="ARBA" id="ARBA00007588"/>
    </source>
</evidence>
<dbReference type="EC" id="1.14.13.196" evidence="4"/>
<comment type="catalytic activity">
    <reaction evidence="10">
        <text>L-ornithine + NADH + O2 = N(5)-hydroxy-L-ornithine + NAD(+) + H2O</text>
        <dbReference type="Rhea" id="RHEA:41512"/>
        <dbReference type="ChEBI" id="CHEBI:15377"/>
        <dbReference type="ChEBI" id="CHEBI:15379"/>
        <dbReference type="ChEBI" id="CHEBI:46911"/>
        <dbReference type="ChEBI" id="CHEBI:57540"/>
        <dbReference type="ChEBI" id="CHEBI:57945"/>
        <dbReference type="ChEBI" id="CHEBI:78275"/>
        <dbReference type="EC" id="1.14.13.196"/>
    </reaction>
</comment>
<dbReference type="Proteomes" id="UP000799757">
    <property type="component" value="Unassembled WGS sequence"/>
</dbReference>
<evidence type="ECO:0000313" key="12">
    <source>
        <dbReference type="Proteomes" id="UP000799757"/>
    </source>
</evidence>
<comment type="cofactor">
    <cofactor evidence="1">
        <name>FAD</name>
        <dbReference type="ChEBI" id="CHEBI:57692"/>
    </cofactor>
</comment>
<evidence type="ECO:0000256" key="4">
    <source>
        <dbReference type="ARBA" id="ARBA00012881"/>
    </source>
</evidence>
<dbReference type="InterPro" id="IPR036188">
    <property type="entry name" value="FAD/NAD-bd_sf"/>
</dbReference>
<reference evidence="11" key="1">
    <citation type="journal article" date="2020" name="Stud. Mycol.">
        <title>101 Dothideomycetes genomes: a test case for predicting lifestyles and emergence of pathogens.</title>
        <authorList>
            <person name="Haridas S."/>
            <person name="Albert R."/>
            <person name="Binder M."/>
            <person name="Bloem J."/>
            <person name="Labutti K."/>
            <person name="Salamov A."/>
            <person name="Andreopoulos B."/>
            <person name="Baker S."/>
            <person name="Barry K."/>
            <person name="Bills G."/>
            <person name="Bluhm B."/>
            <person name="Cannon C."/>
            <person name="Castanera R."/>
            <person name="Culley D."/>
            <person name="Daum C."/>
            <person name="Ezra D."/>
            <person name="Gonzalez J."/>
            <person name="Henrissat B."/>
            <person name="Kuo A."/>
            <person name="Liang C."/>
            <person name="Lipzen A."/>
            <person name="Lutzoni F."/>
            <person name="Magnuson J."/>
            <person name="Mondo S."/>
            <person name="Nolan M."/>
            <person name="Ohm R."/>
            <person name="Pangilinan J."/>
            <person name="Park H.-J."/>
            <person name="Ramirez L."/>
            <person name="Alfaro M."/>
            <person name="Sun H."/>
            <person name="Tritt A."/>
            <person name="Yoshinaga Y."/>
            <person name="Zwiers L.-H."/>
            <person name="Turgeon B."/>
            <person name="Goodwin S."/>
            <person name="Spatafora J."/>
            <person name="Crous P."/>
            <person name="Grigoriev I."/>
        </authorList>
    </citation>
    <scope>NUCLEOTIDE SEQUENCE</scope>
    <source>
        <strain evidence="11">CBS 109.77</strain>
    </source>
</reference>
<sequence>MYQVSTQSVHMTIIACAFLYPGCLSGIAAAQRYLDIHPNAKIAILEKDADIGGVFSRRRIHDGFWTEWTIGLSEFSDLPMKSPPEQDCRHGFYKAEYTTQYLEEYVSRVDETGRTLRERMSFGLDVQSIKEVGGRWRILCTDSHGDTEAYVAEKLMVASGLTSLPDMPDLVGKEEFGGPIVHSGDFGEHGPDILASETVKKITVISGGKSSDDMVYAAVKAGKYVSWAIRTTGTGAPFFALGKGRGGYKNAFEAAHTRMVASMNLSIFNAKNWWTTFSHGTSAGIALLKRMMAAVDVGMRKEADYKGRKSEKGFEKMEYDAPSLSPNFITLEGDGTIQSDAILCGTGWKPSLQFFDSQLLIALGLPHLPSSEPAATTKKWTRLTQDADKHICGTYPMLANPPPHPHKPSTTTPYRLYQGMAPLHNRSILFLNHVSTGNKIFVADVQAMWAAAYFSDGITLPSLVEMEKSVALWTAFSRRRYLSAGELGNNIAFESVTYANRLLEELGVSGRGKGQRRDLFEPFSPRDLGRAWREYREKGGENMGLNFEYQIV</sequence>
<dbReference type="Pfam" id="PF13434">
    <property type="entry name" value="Lys_Orn_oxgnase"/>
    <property type="match status" value="1"/>
</dbReference>
<dbReference type="InterPro" id="IPR050346">
    <property type="entry name" value="FMO-like"/>
</dbReference>
<dbReference type="GO" id="GO:0016491">
    <property type="term" value="F:oxidoreductase activity"/>
    <property type="evidence" value="ECO:0007669"/>
    <property type="project" value="UniProtKB-KW"/>
</dbReference>
<keyword evidence="7" id="KW-0521">NADP</keyword>
<comment type="catalytic activity">
    <reaction evidence="9">
        <text>L-ornithine + NADPH + O2 = N(5)-hydroxy-L-ornithine + NADP(+) + H2O</text>
        <dbReference type="Rhea" id="RHEA:41508"/>
        <dbReference type="ChEBI" id="CHEBI:15377"/>
        <dbReference type="ChEBI" id="CHEBI:15379"/>
        <dbReference type="ChEBI" id="CHEBI:46911"/>
        <dbReference type="ChEBI" id="CHEBI:57783"/>
        <dbReference type="ChEBI" id="CHEBI:58349"/>
        <dbReference type="ChEBI" id="CHEBI:78275"/>
        <dbReference type="EC" id="1.14.13.196"/>
    </reaction>
</comment>
<protein>
    <recommendedName>
        <fullName evidence="4">L-ornithine N(5)-monooxygenase [NAD(P)H]</fullName>
        <ecNumber evidence="4">1.14.13.196</ecNumber>
    </recommendedName>
</protein>
<evidence type="ECO:0000256" key="5">
    <source>
        <dbReference type="ARBA" id="ARBA00022630"/>
    </source>
</evidence>
<organism evidence="11 12">
    <name type="scientific">Melanomma pulvis-pyrius CBS 109.77</name>
    <dbReference type="NCBI Taxonomy" id="1314802"/>
    <lineage>
        <taxon>Eukaryota</taxon>
        <taxon>Fungi</taxon>
        <taxon>Dikarya</taxon>
        <taxon>Ascomycota</taxon>
        <taxon>Pezizomycotina</taxon>
        <taxon>Dothideomycetes</taxon>
        <taxon>Pleosporomycetidae</taxon>
        <taxon>Pleosporales</taxon>
        <taxon>Melanommataceae</taxon>
        <taxon>Melanomma</taxon>
    </lineage>
</organism>
<evidence type="ECO:0000256" key="1">
    <source>
        <dbReference type="ARBA" id="ARBA00001974"/>
    </source>
</evidence>
<dbReference type="InterPro" id="IPR025700">
    <property type="entry name" value="Lys/Orn_oxygenase"/>
</dbReference>
<keyword evidence="8" id="KW-0560">Oxidoreductase</keyword>
<name>A0A6A6X550_9PLEO</name>
<keyword evidence="6" id="KW-0274">FAD</keyword>
<comment type="pathway">
    <text evidence="2">Siderophore biosynthesis.</text>
</comment>